<protein>
    <recommendedName>
        <fullName evidence="3">Helix-turn-helix domain-containing protein</fullName>
    </recommendedName>
</protein>
<evidence type="ECO:0008006" key="3">
    <source>
        <dbReference type="Google" id="ProtNLM"/>
    </source>
</evidence>
<evidence type="ECO:0000313" key="2">
    <source>
        <dbReference type="Proteomes" id="UP001056429"/>
    </source>
</evidence>
<evidence type="ECO:0000313" key="1">
    <source>
        <dbReference type="EMBL" id="MCM1991862.1"/>
    </source>
</evidence>
<organism evidence="1 2">
    <name type="scientific">Oceanirhabdus seepicola</name>
    <dbReference type="NCBI Taxonomy" id="2828781"/>
    <lineage>
        <taxon>Bacteria</taxon>
        <taxon>Bacillati</taxon>
        <taxon>Bacillota</taxon>
        <taxon>Clostridia</taxon>
        <taxon>Eubacteriales</taxon>
        <taxon>Clostridiaceae</taxon>
        <taxon>Oceanirhabdus</taxon>
    </lineage>
</organism>
<comment type="caution">
    <text evidence="1">The sequence shown here is derived from an EMBL/GenBank/DDBJ whole genome shotgun (WGS) entry which is preliminary data.</text>
</comment>
<dbReference type="AlphaFoldDB" id="A0A9J6P6X0"/>
<gene>
    <name evidence="1" type="ORF">KDK92_19150</name>
</gene>
<reference evidence="1" key="2">
    <citation type="submission" date="2021-04" db="EMBL/GenBank/DDBJ databases">
        <authorList>
            <person name="Dong X."/>
        </authorList>
    </citation>
    <scope>NUCLEOTIDE SEQUENCE</scope>
    <source>
        <strain evidence="1">ZWT</strain>
    </source>
</reference>
<dbReference type="SUPFAM" id="SSF46955">
    <property type="entry name" value="Putative DNA-binding domain"/>
    <property type="match status" value="1"/>
</dbReference>
<dbReference type="InterPro" id="IPR009061">
    <property type="entry name" value="DNA-bd_dom_put_sf"/>
</dbReference>
<sequence length="109" mass="12601">MGNINKISKRLGVSEYIVKQWVNKGILKCLVIDGEMVFDDKEVERFIKETGIQLIKPEEFAKFIDKEIYNIDGTKSLEETFEQLHSEYCRTQNVMTPEEIASLVAEVID</sequence>
<keyword evidence="2" id="KW-1185">Reference proteome</keyword>
<dbReference type="RefSeq" id="WP_250860997.1">
    <property type="nucleotide sequence ID" value="NZ_JAGSOJ010000004.1"/>
</dbReference>
<dbReference type="EMBL" id="JAGSOJ010000004">
    <property type="protein sequence ID" value="MCM1991862.1"/>
    <property type="molecule type" value="Genomic_DNA"/>
</dbReference>
<accession>A0A9J6P6X0</accession>
<proteinExistence type="predicted"/>
<reference evidence="1" key="1">
    <citation type="journal article" date="2021" name="mSystems">
        <title>Bacteria and Archaea Synergistically Convert Glycine Betaine to Biogenic Methane in the Formosa Cold Seep of the South China Sea.</title>
        <authorList>
            <person name="Li L."/>
            <person name="Zhang W."/>
            <person name="Zhang S."/>
            <person name="Song L."/>
            <person name="Sun Q."/>
            <person name="Zhang H."/>
            <person name="Xiang H."/>
            <person name="Dong X."/>
        </authorList>
    </citation>
    <scope>NUCLEOTIDE SEQUENCE</scope>
    <source>
        <strain evidence="1">ZWT</strain>
    </source>
</reference>
<name>A0A9J6P6X0_9CLOT</name>
<dbReference type="Proteomes" id="UP001056429">
    <property type="component" value="Unassembled WGS sequence"/>
</dbReference>